<dbReference type="SUPFAM" id="SSF57716">
    <property type="entry name" value="Glucocorticoid receptor-like (DNA-binding domain)"/>
    <property type="match status" value="1"/>
</dbReference>
<keyword evidence="7" id="KW-0539">Nucleus</keyword>
<dbReference type="SMART" id="SM00692">
    <property type="entry name" value="DM3"/>
    <property type="match status" value="1"/>
</dbReference>
<evidence type="ECO:0000259" key="11">
    <source>
        <dbReference type="PROSITE" id="PS50157"/>
    </source>
</evidence>
<name>A0A7M7G463_NASVI</name>
<protein>
    <submittedName>
        <fullName evidence="13">Uncharacterized protein</fullName>
    </submittedName>
</protein>
<dbReference type="EnsemblMetazoa" id="XM_001603296">
    <property type="protein sequence ID" value="XP_001603346"/>
    <property type="gene ID" value="LOC100119604"/>
</dbReference>
<keyword evidence="6 9" id="KW-0238">DNA-binding</keyword>
<proteinExistence type="predicted"/>
<dbReference type="Proteomes" id="UP000002358">
    <property type="component" value="Chromosome 4"/>
</dbReference>
<dbReference type="InterPro" id="IPR050331">
    <property type="entry name" value="Zinc_finger"/>
</dbReference>
<keyword evidence="4 8" id="KW-0863">Zinc-finger</keyword>
<evidence type="ECO:0000256" key="8">
    <source>
        <dbReference type="PROSITE-ProRule" id="PRU00042"/>
    </source>
</evidence>
<dbReference type="InterPro" id="IPR006612">
    <property type="entry name" value="THAP_Znf"/>
</dbReference>
<reference evidence="13" key="1">
    <citation type="submission" date="2021-01" db="UniProtKB">
        <authorList>
            <consortium name="EnsemblMetazoa"/>
        </authorList>
    </citation>
    <scope>IDENTIFICATION</scope>
</reference>
<evidence type="ECO:0000256" key="4">
    <source>
        <dbReference type="ARBA" id="ARBA00022771"/>
    </source>
</evidence>
<feature type="domain" description="C2H2-type" evidence="11">
    <location>
        <begin position="179"/>
        <end position="206"/>
    </location>
</feature>
<dbReference type="GO" id="GO:0003677">
    <property type="term" value="F:DNA binding"/>
    <property type="evidence" value="ECO:0007669"/>
    <property type="project" value="UniProtKB-UniRule"/>
</dbReference>
<evidence type="ECO:0000256" key="2">
    <source>
        <dbReference type="ARBA" id="ARBA00022723"/>
    </source>
</evidence>
<evidence type="ECO:0000256" key="7">
    <source>
        <dbReference type="ARBA" id="ARBA00023242"/>
    </source>
</evidence>
<dbReference type="PANTHER" id="PTHR16515">
    <property type="entry name" value="PR DOMAIN ZINC FINGER PROTEIN"/>
    <property type="match status" value="1"/>
</dbReference>
<accession>A0A7M7G463</accession>
<dbReference type="InterPro" id="IPR013087">
    <property type="entry name" value="Znf_C2H2_type"/>
</dbReference>
<dbReference type="GO" id="GO:0005634">
    <property type="term" value="C:nucleus"/>
    <property type="evidence" value="ECO:0007669"/>
    <property type="project" value="UniProtKB-SubCell"/>
</dbReference>
<dbReference type="InParanoid" id="A0A7M7G463"/>
<evidence type="ECO:0000259" key="12">
    <source>
        <dbReference type="PROSITE" id="PS50950"/>
    </source>
</evidence>
<dbReference type="OrthoDB" id="7698595at2759"/>
<dbReference type="Pfam" id="PF05485">
    <property type="entry name" value="THAP"/>
    <property type="match status" value="1"/>
</dbReference>
<dbReference type="PROSITE" id="PS50157">
    <property type="entry name" value="ZINC_FINGER_C2H2_2"/>
    <property type="match status" value="3"/>
</dbReference>
<keyword evidence="14" id="KW-1185">Reference proteome</keyword>
<feature type="domain" description="THAP-type" evidence="12">
    <location>
        <begin position="1"/>
        <end position="77"/>
    </location>
</feature>
<keyword evidence="3" id="KW-0677">Repeat</keyword>
<dbReference type="PROSITE" id="PS00028">
    <property type="entry name" value="ZINC_FINGER_C2H2_1"/>
    <property type="match status" value="3"/>
</dbReference>
<dbReference type="PROSITE" id="PS50950">
    <property type="entry name" value="ZF_THAP"/>
    <property type="match status" value="1"/>
</dbReference>
<dbReference type="GO" id="GO:0010468">
    <property type="term" value="P:regulation of gene expression"/>
    <property type="evidence" value="ECO:0007669"/>
    <property type="project" value="TreeGrafter"/>
</dbReference>
<evidence type="ECO:0000256" key="1">
    <source>
        <dbReference type="ARBA" id="ARBA00004123"/>
    </source>
</evidence>
<evidence type="ECO:0000256" key="10">
    <source>
        <dbReference type="SAM" id="MobiDB-lite"/>
    </source>
</evidence>
<dbReference type="GeneID" id="100119604"/>
<dbReference type="GO" id="GO:0008270">
    <property type="term" value="F:zinc ion binding"/>
    <property type="evidence" value="ECO:0007669"/>
    <property type="project" value="UniProtKB-KW"/>
</dbReference>
<dbReference type="Gene3D" id="3.30.160.60">
    <property type="entry name" value="Classic Zinc Finger"/>
    <property type="match status" value="2"/>
</dbReference>
<comment type="subcellular location">
    <subcellularLocation>
        <location evidence="1">Nucleus</location>
    </subcellularLocation>
</comment>
<feature type="region of interest" description="Disordered" evidence="10">
    <location>
        <begin position="90"/>
        <end position="111"/>
    </location>
</feature>
<evidence type="ECO:0000313" key="14">
    <source>
        <dbReference type="Proteomes" id="UP000002358"/>
    </source>
</evidence>
<dbReference type="Pfam" id="PF12874">
    <property type="entry name" value="zf-met"/>
    <property type="match status" value="2"/>
</dbReference>
<dbReference type="InterPro" id="IPR036236">
    <property type="entry name" value="Znf_C2H2_sf"/>
</dbReference>
<evidence type="ECO:0000256" key="3">
    <source>
        <dbReference type="ARBA" id="ARBA00022737"/>
    </source>
</evidence>
<dbReference type="SUPFAM" id="SSF57667">
    <property type="entry name" value="beta-beta-alpha zinc fingers"/>
    <property type="match status" value="1"/>
</dbReference>
<dbReference type="PANTHER" id="PTHR16515:SF49">
    <property type="entry name" value="GASTRULA ZINC FINGER PROTEIN XLCGF49.1-LIKE-RELATED"/>
    <property type="match status" value="1"/>
</dbReference>
<dbReference type="RefSeq" id="XP_001603346.2">
    <property type="nucleotide sequence ID" value="XM_001603296.6"/>
</dbReference>
<evidence type="ECO:0000256" key="5">
    <source>
        <dbReference type="ARBA" id="ARBA00022833"/>
    </source>
</evidence>
<organism evidence="13 14">
    <name type="scientific">Nasonia vitripennis</name>
    <name type="common">Parasitic wasp</name>
    <dbReference type="NCBI Taxonomy" id="7425"/>
    <lineage>
        <taxon>Eukaryota</taxon>
        <taxon>Metazoa</taxon>
        <taxon>Ecdysozoa</taxon>
        <taxon>Arthropoda</taxon>
        <taxon>Hexapoda</taxon>
        <taxon>Insecta</taxon>
        <taxon>Pterygota</taxon>
        <taxon>Neoptera</taxon>
        <taxon>Endopterygota</taxon>
        <taxon>Hymenoptera</taxon>
        <taxon>Apocrita</taxon>
        <taxon>Proctotrupomorpha</taxon>
        <taxon>Chalcidoidea</taxon>
        <taxon>Pteromalidae</taxon>
        <taxon>Pteromalinae</taxon>
        <taxon>Nasonia</taxon>
    </lineage>
</organism>
<keyword evidence="2" id="KW-0479">Metal-binding</keyword>
<evidence type="ECO:0000313" key="13">
    <source>
        <dbReference type="EnsemblMetazoa" id="XP_001603346"/>
    </source>
</evidence>
<dbReference type="KEGG" id="nvi:100119604"/>
<feature type="domain" description="C2H2-type" evidence="11">
    <location>
        <begin position="210"/>
        <end position="239"/>
    </location>
</feature>
<dbReference type="SMART" id="SM00980">
    <property type="entry name" value="THAP"/>
    <property type="match status" value="1"/>
</dbReference>
<feature type="domain" description="C2H2-type" evidence="11">
    <location>
        <begin position="156"/>
        <end position="178"/>
    </location>
</feature>
<dbReference type="AlphaFoldDB" id="A0A7M7G463"/>
<evidence type="ECO:0000256" key="9">
    <source>
        <dbReference type="PROSITE-ProRule" id="PRU00309"/>
    </source>
</evidence>
<keyword evidence="5" id="KW-0862">Zinc</keyword>
<feature type="compositionally biased region" description="Basic and acidic residues" evidence="10">
    <location>
        <begin position="95"/>
        <end position="104"/>
    </location>
</feature>
<dbReference type="SMR" id="A0A7M7G463"/>
<dbReference type="SMART" id="SM00355">
    <property type="entry name" value="ZnF_C2H2"/>
    <property type="match status" value="4"/>
</dbReference>
<evidence type="ECO:0000256" key="6">
    <source>
        <dbReference type="ARBA" id="ARBA00023125"/>
    </source>
</evidence>
<sequence length="276" mass="31926">MIKCYAKGCTSNEKIEIDGEKLELYPFPVDKNLRNEWKRICVTLNDKKKPYLCELHFGTSAFDSARRLKPDAVPTIESLKINTNYETVTVSDSEPASKKSKSLDSDDDTTSKAKPFRLTIEIKKIVSRPSPLSENRTKPQEETVFIKNGTDKQNSLQCLVCKESFSDITDLYSHNKTHFTCNICNIEFTSRNNYENHCQLHKSNMDQRLYKCDTCELRFESKDELSKHSHSTVDSNDDEETRIQYCRSCKMTFSDEVLFSDHLNTHIGSWYVDAHE</sequence>